<reference evidence="2 3" key="1">
    <citation type="submission" date="2016-11" db="EMBL/GenBank/DDBJ databases">
        <authorList>
            <person name="Jaros S."/>
            <person name="Januszkiewicz K."/>
            <person name="Wedrychowicz H."/>
        </authorList>
    </citation>
    <scope>NUCLEOTIDE SEQUENCE [LARGE SCALE GENOMIC DNA]</scope>
</reference>
<dbReference type="EMBL" id="FQNC01000043">
    <property type="protein sequence ID" value="SGY50033.1"/>
    <property type="molecule type" value="Genomic_DNA"/>
</dbReference>
<proteinExistence type="predicted"/>
<dbReference type="Proteomes" id="UP000249464">
    <property type="component" value="Unassembled WGS sequence"/>
</dbReference>
<sequence length="247" mass="27940">MTAQTSSAFTLSDHPSSRSSTLLSISIKSEEDETGETDPKLLDLSLTRSHDGDEPDQEIEELGAFALNETSLILLGQEVVQVSLDLDGTRETDLKPLLKVHEQRRSQITVSSSSFVWIRLIGFSNKDGPGFAPSDLTPHSQFRTHPYRQDIIVTILHLQLHHHPLPDHFILLDSEFELNCCKSLDPSFQRDPSELHLLIIFLLPSTDQQSWAVMRSRWSWSLNGRPIEGRKKKWRFVLGAPLKPSLV</sequence>
<evidence type="ECO:0000256" key="1">
    <source>
        <dbReference type="SAM" id="MobiDB-lite"/>
    </source>
</evidence>
<evidence type="ECO:0000313" key="3">
    <source>
        <dbReference type="Proteomes" id="UP000249464"/>
    </source>
</evidence>
<evidence type="ECO:0000313" key="2">
    <source>
        <dbReference type="EMBL" id="SGY50033.1"/>
    </source>
</evidence>
<name>A0A2X0M7R9_9BASI</name>
<protein>
    <submittedName>
        <fullName evidence="2">BQ5605_C001g00849 protein</fullName>
    </submittedName>
</protein>
<gene>
    <name evidence="2" type="primary">BQ5605_C001g00849</name>
    <name evidence="2" type="ORF">BQ5605_C001G00849</name>
</gene>
<feature type="compositionally biased region" description="Low complexity" evidence="1">
    <location>
        <begin position="11"/>
        <end position="27"/>
    </location>
</feature>
<accession>A0A2X0M7R9</accession>
<feature type="region of interest" description="Disordered" evidence="1">
    <location>
        <begin position="1"/>
        <end position="40"/>
    </location>
</feature>
<dbReference type="AlphaFoldDB" id="A0A2X0M7R9"/>
<feature type="compositionally biased region" description="Polar residues" evidence="1">
    <location>
        <begin position="1"/>
        <end position="10"/>
    </location>
</feature>
<keyword evidence="3" id="KW-1185">Reference proteome</keyword>
<organism evidence="2 3">
    <name type="scientific">Microbotryum silenes-dioicae</name>
    <dbReference type="NCBI Taxonomy" id="796604"/>
    <lineage>
        <taxon>Eukaryota</taxon>
        <taxon>Fungi</taxon>
        <taxon>Dikarya</taxon>
        <taxon>Basidiomycota</taxon>
        <taxon>Pucciniomycotina</taxon>
        <taxon>Microbotryomycetes</taxon>
        <taxon>Microbotryales</taxon>
        <taxon>Microbotryaceae</taxon>
        <taxon>Microbotryum</taxon>
    </lineage>
</organism>